<dbReference type="GeneID" id="96004976"/>
<organism evidence="2 3">
    <name type="scientific">Cladosporium halotolerans</name>
    <dbReference type="NCBI Taxonomy" id="1052096"/>
    <lineage>
        <taxon>Eukaryota</taxon>
        <taxon>Fungi</taxon>
        <taxon>Dikarya</taxon>
        <taxon>Ascomycota</taxon>
        <taxon>Pezizomycotina</taxon>
        <taxon>Dothideomycetes</taxon>
        <taxon>Dothideomycetidae</taxon>
        <taxon>Cladosporiales</taxon>
        <taxon>Cladosporiaceae</taxon>
        <taxon>Cladosporium</taxon>
    </lineage>
</organism>
<evidence type="ECO:0000313" key="2">
    <source>
        <dbReference type="EMBL" id="KAL1587825.1"/>
    </source>
</evidence>
<feature type="region of interest" description="Disordered" evidence="1">
    <location>
        <begin position="380"/>
        <end position="400"/>
    </location>
</feature>
<feature type="compositionally biased region" description="Polar residues" evidence="1">
    <location>
        <begin position="179"/>
        <end position="194"/>
    </location>
</feature>
<dbReference type="RefSeq" id="XP_069230930.1">
    <property type="nucleotide sequence ID" value="XM_069372138.1"/>
</dbReference>
<keyword evidence="3" id="KW-1185">Reference proteome</keyword>
<feature type="compositionally biased region" description="Low complexity" evidence="1">
    <location>
        <begin position="48"/>
        <end position="61"/>
    </location>
</feature>
<dbReference type="AlphaFoldDB" id="A0AB34KW97"/>
<protein>
    <submittedName>
        <fullName evidence="2">Uncharacterized protein</fullName>
    </submittedName>
</protein>
<feature type="region of interest" description="Disordered" evidence="1">
    <location>
        <begin position="161"/>
        <end position="194"/>
    </location>
</feature>
<proteinExistence type="predicted"/>
<sequence>MEHYDPTRRQYAPTSYPTQQPQQASSQTAGPYATPGSVERFRQSNYMQQQSPTAAQAASRASHDAQQLYNFSQGVQYATGTSMPATQLQYGQEYQPQEPRQQTQQYQQYGANVMYNMHQGQQASATAYEQVPAFRQSRAGAAPETLHSQFEQPQQAQYYMPGQSVPTSAPSSELAGAQMPSQYSQTAYAQPGPSAQANYTTMLDSSQSAVYSAYSQQSQYTPTQPQQPSDSIDQAFSRYQSSIRTIFTRAREGDLRSTAEQLLQISQYLLGSAEGLGLTRDDEALHDDRIRLWDEFNRAWLTTLQRQCDITQDMIQTGQGLHESQSLINTDSLKELGRELVRLCDHIEKHGLVDYQMGVAEEEIMDLILRCLSLLEAPADPKAGSAVRPEGSSAGTARQR</sequence>
<evidence type="ECO:0000256" key="1">
    <source>
        <dbReference type="SAM" id="MobiDB-lite"/>
    </source>
</evidence>
<name>A0AB34KW97_9PEZI</name>
<accession>A0AB34KW97</accession>
<gene>
    <name evidence="2" type="ORF">WHR41_03532</name>
</gene>
<feature type="compositionally biased region" description="Low complexity" evidence="1">
    <location>
        <begin position="10"/>
        <end position="29"/>
    </location>
</feature>
<dbReference type="EMBL" id="JAAQHG020000009">
    <property type="protein sequence ID" value="KAL1587825.1"/>
    <property type="molecule type" value="Genomic_DNA"/>
</dbReference>
<comment type="caution">
    <text evidence="2">The sequence shown here is derived from an EMBL/GenBank/DDBJ whole genome shotgun (WGS) entry which is preliminary data.</text>
</comment>
<evidence type="ECO:0000313" key="3">
    <source>
        <dbReference type="Proteomes" id="UP000803884"/>
    </source>
</evidence>
<dbReference type="Proteomes" id="UP000803884">
    <property type="component" value="Unassembled WGS sequence"/>
</dbReference>
<reference evidence="2 3" key="1">
    <citation type="journal article" date="2020" name="Microbiol. Resour. Announc.">
        <title>Draft Genome Sequence of a Cladosporium Species Isolated from the Mesophotic Ascidian Didemnum maculosum.</title>
        <authorList>
            <person name="Gioti A."/>
            <person name="Siaperas R."/>
            <person name="Nikolaivits E."/>
            <person name="Le Goff G."/>
            <person name="Ouazzani J."/>
            <person name="Kotoulas G."/>
            <person name="Topakas E."/>
        </authorList>
    </citation>
    <scope>NUCLEOTIDE SEQUENCE [LARGE SCALE GENOMIC DNA]</scope>
    <source>
        <strain evidence="2 3">TM138-S3</strain>
    </source>
</reference>
<feature type="region of interest" description="Disordered" evidence="1">
    <location>
        <begin position="1"/>
        <end position="61"/>
    </location>
</feature>